<evidence type="ECO:0000313" key="3">
    <source>
        <dbReference type="EMBL" id="GAA1626076.1"/>
    </source>
</evidence>
<comment type="similarity">
    <text evidence="1">Belongs to the UPF0065 (bug) family.</text>
</comment>
<dbReference type="Gene3D" id="3.40.190.150">
    <property type="entry name" value="Bordetella uptake gene, domain 1"/>
    <property type="match status" value="1"/>
</dbReference>
<dbReference type="PANTHER" id="PTHR42928:SF3">
    <property type="entry name" value="UPF0065 PROTEIN YFLP"/>
    <property type="match status" value="1"/>
</dbReference>
<accession>A0ABP4QWM0</accession>
<reference evidence="4" key="1">
    <citation type="journal article" date="2019" name="Int. J. Syst. Evol. Microbiol.">
        <title>The Global Catalogue of Microorganisms (GCM) 10K type strain sequencing project: providing services to taxonomists for standard genome sequencing and annotation.</title>
        <authorList>
            <consortium name="The Broad Institute Genomics Platform"/>
            <consortium name="The Broad Institute Genome Sequencing Center for Infectious Disease"/>
            <person name="Wu L."/>
            <person name="Ma J."/>
        </authorList>
    </citation>
    <scope>NUCLEOTIDE SEQUENCE [LARGE SCALE GENOMIC DNA]</scope>
    <source>
        <strain evidence="4">JCM 14306</strain>
    </source>
</reference>
<name>A0ABP4QWM0_9ACTN</name>
<dbReference type="EMBL" id="BAAANE010000003">
    <property type="protein sequence ID" value="GAA1626076.1"/>
    <property type="molecule type" value="Genomic_DNA"/>
</dbReference>
<dbReference type="Gene3D" id="3.40.190.10">
    <property type="entry name" value="Periplasmic binding protein-like II"/>
    <property type="match status" value="1"/>
</dbReference>
<dbReference type="Pfam" id="PF03401">
    <property type="entry name" value="TctC"/>
    <property type="match status" value="1"/>
</dbReference>
<dbReference type="PANTHER" id="PTHR42928">
    <property type="entry name" value="TRICARBOXYLATE-BINDING PROTEIN"/>
    <property type="match status" value="1"/>
</dbReference>
<dbReference type="PROSITE" id="PS51257">
    <property type="entry name" value="PROKAR_LIPOPROTEIN"/>
    <property type="match status" value="1"/>
</dbReference>
<proteinExistence type="inferred from homology"/>
<dbReference type="InterPro" id="IPR005064">
    <property type="entry name" value="BUG"/>
</dbReference>
<feature type="chain" id="PRO_5045124077" description="Tripartite tricarboxylate transporter family receptor" evidence="2">
    <location>
        <begin position="28"/>
        <end position="176"/>
    </location>
</feature>
<evidence type="ECO:0008006" key="5">
    <source>
        <dbReference type="Google" id="ProtNLM"/>
    </source>
</evidence>
<organism evidence="3 4">
    <name type="scientific">Kribbella alba</name>
    <dbReference type="NCBI Taxonomy" id="190197"/>
    <lineage>
        <taxon>Bacteria</taxon>
        <taxon>Bacillati</taxon>
        <taxon>Actinomycetota</taxon>
        <taxon>Actinomycetes</taxon>
        <taxon>Propionibacteriales</taxon>
        <taxon>Kribbellaceae</taxon>
        <taxon>Kribbella</taxon>
    </lineage>
</organism>
<keyword evidence="4" id="KW-1185">Reference proteome</keyword>
<feature type="signal peptide" evidence="2">
    <location>
        <begin position="1"/>
        <end position="27"/>
    </location>
</feature>
<sequence>MKARTWFTSITAVLAVAVAATGCGVSADDNASGGSSSGPVKGLRILVPNSPGSGYDTTARAAAKAMQDAKLTDTVEVFNTAGAGGTVGLQRLVNEKGKEDILMQMGLGVVGAVFTNKSKATLQDTVPIAKMVEEAEAIVVPKGSPYTTLDQLVAAWKANRARCRSAAPRTPAVLTT</sequence>
<evidence type="ECO:0000256" key="2">
    <source>
        <dbReference type="SAM" id="SignalP"/>
    </source>
</evidence>
<evidence type="ECO:0000256" key="1">
    <source>
        <dbReference type="ARBA" id="ARBA00006987"/>
    </source>
</evidence>
<dbReference type="Proteomes" id="UP001501319">
    <property type="component" value="Unassembled WGS sequence"/>
</dbReference>
<gene>
    <name evidence="3" type="ORF">GCM10009744_12400</name>
</gene>
<dbReference type="InterPro" id="IPR042100">
    <property type="entry name" value="Bug_dom1"/>
</dbReference>
<comment type="caution">
    <text evidence="3">The sequence shown here is derived from an EMBL/GenBank/DDBJ whole genome shotgun (WGS) entry which is preliminary data.</text>
</comment>
<protein>
    <recommendedName>
        <fullName evidence="5">Tripartite tricarboxylate transporter family receptor</fullName>
    </recommendedName>
</protein>
<evidence type="ECO:0000313" key="4">
    <source>
        <dbReference type="Proteomes" id="UP001501319"/>
    </source>
</evidence>
<keyword evidence="2" id="KW-0732">Signal</keyword>